<dbReference type="SUPFAM" id="SSF46785">
    <property type="entry name" value="Winged helix' DNA-binding domain"/>
    <property type="match status" value="1"/>
</dbReference>
<keyword evidence="1" id="KW-0238">DNA-binding</keyword>
<dbReference type="Proteomes" id="UP000585638">
    <property type="component" value="Unassembled WGS sequence"/>
</dbReference>
<dbReference type="GO" id="GO:0003677">
    <property type="term" value="F:DNA binding"/>
    <property type="evidence" value="ECO:0007669"/>
    <property type="project" value="UniProtKB-KW"/>
</dbReference>
<dbReference type="InterPro" id="IPR036388">
    <property type="entry name" value="WH-like_DNA-bd_sf"/>
</dbReference>
<dbReference type="EMBL" id="JACHIR010000001">
    <property type="protein sequence ID" value="MBB5889268.1"/>
    <property type="molecule type" value="Genomic_DNA"/>
</dbReference>
<gene>
    <name evidence="1" type="ORF">BJ998_000464</name>
</gene>
<sequence length="429" mass="46506">MGVTVGVVLHPRHRHVFAEGAAGIADLTLRWAEYTHDAGVPEAVAELLRDPLDGLLLGRLPYDACRHLLPDELPVTVLRPAPLALALAFSTAQAKHLSPPVSIDSFDHDAVAEVTAALNVKSAQVTALPYQPGQPASEVVDHHLRTVKRSGYVISARVEVANRLRGKLPVVQTRTIPSAVRAGLFDLRQRIRARRADEFRFAAGVFLVAEQSRDQDVDRARVGLMNLLVNTPEFADALIENRGRRGLLVLAHKALFDEVTHDWATVPVLDRAEEELGIRVAAGFGIGGSARTCVTLAERAAARAEAEGRPSGYLIEHSGVVVGPMGRDGRPAEFTVRDHGPRLERLARSVGLSPATLSRLVSVERRQQGRTLSPSELANALGITDPSGRRLLRKLLAGGLVEPDGSAQTHRKGRPSTLYRLRIETNLDT</sequence>
<dbReference type="InterPro" id="IPR036390">
    <property type="entry name" value="WH_DNA-bd_sf"/>
</dbReference>
<evidence type="ECO:0000313" key="2">
    <source>
        <dbReference type="Proteomes" id="UP000585638"/>
    </source>
</evidence>
<protein>
    <submittedName>
        <fullName evidence="1">DNA-binding transcriptional ArsR family regulator</fullName>
    </submittedName>
</protein>
<dbReference type="AlphaFoldDB" id="A0A7W9NET1"/>
<evidence type="ECO:0000313" key="1">
    <source>
        <dbReference type="EMBL" id="MBB5889268.1"/>
    </source>
</evidence>
<reference evidence="1 2" key="1">
    <citation type="submission" date="2020-08" db="EMBL/GenBank/DDBJ databases">
        <title>Sequencing the genomes of 1000 actinobacteria strains.</title>
        <authorList>
            <person name="Klenk H.-P."/>
        </authorList>
    </citation>
    <scope>NUCLEOTIDE SEQUENCE [LARGE SCALE GENOMIC DNA]</scope>
    <source>
        <strain evidence="1 2">DSM 43851</strain>
    </source>
</reference>
<dbReference type="RefSeq" id="WP_184858043.1">
    <property type="nucleotide sequence ID" value="NZ_BAAAWY010000037.1"/>
</dbReference>
<accession>A0A7W9NET1</accession>
<dbReference type="Gene3D" id="1.10.10.10">
    <property type="entry name" value="Winged helix-like DNA-binding domain superfamily/Winged helix DNA-binding domain"/>
    <property type="match status" value="1"/>
</dbReference>
<name>A0A7W9NET1_9PSEU</name>
<proteinExistence type="predicted"/>
<organism evidence="1 2">
    <name type="scientific">Kutzneria kofuensis</name>
    <dbReference type="NCBI Taxonomy" id="103725"/>
    <lineage>
        <taxon>Bacteria</taxon>
        <taxon>Bacillati</taxon>
        <taxon>Actinomycetota</taxon>
        <taxon>Actinomycetes</taxon>
        <taxon>Pseudonocardiales</taxon>
        <taxon>Pseudonocardiaceae</taxon>
        <taxon>Kutzneria</taxon>
    </lineage>
</organism>
<comment type="caution">
    <text evidence="1">The sequence shown here is derived from an EMBL/GenBank/DDBJ whole genome shotgun (WGS) entry which is preliminary data.</text>
</comment>
<keyword evidence="2" id="KW-1185">Reference proteome</keyword>